<dbReference type="PROSITE" id="PS51257">
    <property type="entry name" value="PROKAR_LIPOPROTEIN"/>
    <property type="match status" value="1"/>
</dbReference>
<dbReference type="EMBL" id="JACCKB010000096">
    <property type="protein sequence ID" value="NYZ69531.1"/>
    <property type="molecule type" value="Genomic_DNA"/>
</dbReference>
<evidence type="ECO:0000259" key="2">
    <source>
        <dbReference type="Pfam" id="PF20441"/>
    </source>
</evidence>
<dbReference type="InterPro" id="IPR027417">
    <property type="entry name" value="P-loop_NTPase"/>
</dbReference>
<accession>A0A853IHL5</accession>
<protein>
    <submittedName>
        <fullName evidence="3">Terminase large subunit</fullName>
    </submittedName>
</protein>
<name>A0A853IHL5_9GAMM</name>
<organism evidence="3 4">
    <name type="scientific">Spartinivicinus marinus</name>
    <dbReference type="NCBI Taxonomy" id="2994442"/>
    <lineage>
        <taxon>Bacteria</taxon>
        <taxon>Pseudomonadati</taxon>
        <taxon>Pseudomonadota</taxon>
        <taxon>Gammaproteobacteria</taxon>
        <taxon>Oceanospirillales</taxon>
        <taxon>Zooshikellaceae</taxon>
        <taxon>Spartinivicinus</taxon>
    </lineage>
</organism>
<dbReference type="InterPro" id="IPR046461">
    <property type="entry name" value="TerL_ATPase"/>
</dbReference>
<keyword evidence="4" id="KW-1185">Reference proteome</keyword>
<dbReference type="Pfam" id="PF20441">
    <property type="entry name" value="TerL_nuclease"/>
    <property type="match status" value="1"/>
</dbReference>
<dbReference type="InterPro" id="IPR046462">
    <property type="entry name" value="TerL_nuclease"/>
</dbReference>
<sequence>MTNYERAEHYAKAVVSGDIPACQYVIQACQRHLTDLTKVDDPDYPYYFDEEKAERICKFVQLLPHTKGKWASKKQNIQLEPWQCFAFGVPFGWCRKKDHTRRYREVYYEVPRKNGKSILAAGVGLYCFAMDDEFGAEVYSGATTEKQAWEVFRPAKIMVEKRPKLQKHAGIQVNAKNMHIVLDHARFEPLIGNPGDGSSPSCALIDEYHEHQTSDLYDTMRSGMGAREQPLLFVITTAGFNIAGPCYDKRQEVINILNGSVPNDELWGLIYTIDEDDDWTQPEALIKANPNYNVSVLEDFLLSQQASAVANASRQNPFKTKHLNVWVNAREAWINLVDWHRCCDKGLSIDDFKGDEAVFAIDLSSHIDICSFVQVFTRQVADKQHYYAFSRHYLPEDTIYDENNKNHSAYQQWLNEGYLTKTDGAEIDYSQVRQEILELSEQHQVREIPHDPWGAVQLAQELDQYNLSPVKFPQTTSNFSPAMKELEAAIKAQRFHHDGNPILTWMMSNVTVKEDANENIFPRKEKPHNKIDGAVALIMGIGRSMLDDDSPSLNKAYENHGIRFL</sequence>
<feature type="domain" description="Terminase large subunit-like endonuclease" evidence="2">
    <location>
        <begin position="262"/>
        <end position="544"/>
    </location>
</feature>
<proteinExistence type="predicted"/>
<dbReference type="InterPro" id="IPR005021">
    <property type="entry name" value="Terminase_largesu-like"/>
</dbReference>
<dbReference type="GO" id="GO:0004519">
    <property type="term" value="F:endonuclease activity"/>
    <property type="evidence" value="ECO:0007669"/>
    <property type="project" value="InterPro"/>
</dbReference>
<dbReference type="Pfam" id="PF03354">
    <property type="entry name" value="TerL_ATPase"/>
    <property type="match status" value="1"/>
</dbReference>
<dbReference type="AlphaFoldDB" id="A0A853IHL5"/>
<evidence type="ECO:0000313" key="4">
    <source>
        <dbReference type="Proteomes" id="UP000569732"/>
    </source>
</evidence>
<dbReference type="PANTHER" id="PTHR41287">
    <property type="match status" value="1"/>
</dbReference>
<comment type="caution">
    <text evidence="3">The sequence shown here is derived from an EMBL/GenBank/DDBJ whole genome shotgun (WGS) entry which is preliminary data.</text>
</comment>
<gene>
    <name evidence="3" type="ORF">H0A36_26285</name>
</gene>
<dbReference type="RefSeq" id="WP_180571515.1">
    <property type="nucleotide sequence ID" value="NZ_JACCKB010000096.1"/>
</dbReference>
<evidence type="ECO:0000313" key="3">
    <source>
        <dbReference type="EMBL" id="NYZ69531.1"/>
    </source>
</evidence>
<evidence type="ECO:0000259" key="1">
    <source>
        <dbReference type="Pfam" id="PF03354"/>
    </source>
</evidence>
<feature type="domain" description="Terminase large subunit-like ATPase" evidence="1">
    <location>
        <begin position="81"/>
        <end position="251"/>
    </location>
</feature>
<dbReference type="Proteomes" id="UP000569732">
    <property type="component" value="Unassembled WGS sequence"/>
</dbReference>
<reference evidence="3 4" key="1">
    <citation type="submission" date="2020-07" db="EMBL/GenBank/DDBJ databases">
        <title>Endozoicomonas sp. nov., isolated from sediment.</title>
        <authorList>
            <person name="Gu T."/>
        </authorList>
    </citation>
    <scope>NUCLEOTIDE SEQUENCE [LARGE SCALE GENOMIC DNA]</scope>
    <source>
        <strain evidence="3 4">SM1973</strain>
    </source>
</reference>
<dbReference type="PANTHER" id="PTHR41287:SF1">
    <property type="entry name" value="PROTEIN YMFN"/>
    <property type="match status" value="1"/>
</dbReference>
<dbReference type="Gene3D" id="3.40.50.300">
    <property type="entry name" value="P-loop containing nucleotide triphosphate hydrolases"/>
    <property type="match status" value="1"/>
</dbReference>